<evidence type="ECO:0000256" key="1">
    <source>
        <dbReference type="ARBA" id="ARBA00022676"/>
    </source>
</evidence>
<keyword evidence="2 7" id="KW-0808">Transferase</keyword>
<feature type="domain" description="Glycosyltransferase subfamily 4-like N-terminal" evidence="5">
    <location>
        <begin position="18"/>
        <end position="177"/>
    </location>
</feature>
<feature type="domain" description="Glycosyl transferase family 1" evidence="4">
    <location>
        <begin position="180"/>
        <end position="341"/>
    </location>
</feature>
<evidence type="ECO:0000256" key="3">
    <source>
        <dbReference type="SAM" id="Phobius"/>
    </source>
</evidence>
<keyword evidence="3" id="KW-0812">Transmembrane</keyword>
<gene>
    <name evidence="6" type="ORF">HMI01_11420</name>
    <name evidence="7" type="ORF">SAMN05421668_1109</name>
</gene>
<dbReference type="EMBL" id="FPAI01000010">
    <property type="protein sequence ID" value="SFS78926.1"/>
    <property type="molecule type" value="Genomic_DNA"/>
</dbReference>
<dbReference type="InterPro" id="IPR001296">
    <property type="entry name" value="Glyco_trans_1"/>
</dbReference>
<dbReference type="Proteomes" id="UP000321773">
    <property type="component" value="Unassembled WGS sequence"/>
</dbReference>
<reference evidence="7 8" key="1">
    <citation type="submission" date="2016-10" db="EMBL/GenBank/DDBJ databases">
        <authorList>
            <person name="de Groot N.N."/>
        </authorList>
    </citation>
    <scope>NUCLEOTIDE SEQUENCE [LARGE SCALE GENOMIC DNA]</scope>
    <source>
        <strain evidence="7 8">DSM 17074</strain>
    </source>
</reference>
<dbReference type="Proteomes" id="UP000199139">
    <property type="component" value="Unassembled WGS sequence"/>
</dbReference>
<dbReference type="PANTHER" id="PTHR12526">
    <property type="entry name" value="GLYCOSYLTRANSFERASE"/>
    <property type="match status" value="1"/>
</dbReference>
<feature type="transmembrane region" description="Helical" evidence="3">
    <location>
        <begin position="7"/>
        <end position="28"/>
    </location>
</feature>
<evidence type="ECO:0000256" key="2">
    <source>
        <dbReference type="ARBA" id="ARBA00022679"/>
    </source>
</evidence>
<accession>A0A1I6SPU9</accession>
<evidence type="ECO:0000313" key="6">
    <source>
        <dbReference type="EMBL" id="GEM04154.1"/>
    </source>
</evidence>
<dbReference type="Gene3D" id="3.40.50.2000">
    <property type="entry name" value="Glycogen Phosphorylase B"/>
    <property type="match status" value="2"/>
</dbReference>
<evidence type="ECO:0000313" key="7">
    <source>
        <dbReference type="EMBL" id="SFS78926.1"/>
    </source>
</evidence>
<keyword evidence="9" id="KW-1185">Reference proteome</keyword>
<sequence length="365" mass="41846">MILIKNIAFIITGIHHISGIASATALIANELSKTNKFNITLITLTDRSDTQFVNVSENVKVIKIFDEKVNLKLRLIEIIFKLNRILNDNNFDVVIAPALIFYILYFASWKNKKLNLIAWDHASIPIKKDVFSLKYLIRKIAAEKSDTLVVITKKAKSVYLQQYKKSKKIVQIYNTIDELNDGKNNYNLNSKKILSAGALDNIKGFDMAIEVARIALAEYPDWKWHIYGEGKEKENLQELITRNGLENQVKLMGHTNKMKDIYKDYSFYVLTSRSESFGMVILEAQKNSLPIISFDCPYGPNELIKNEINGFLIEPNDVEEMAHKIIEMIKNPNLRKNMSDKSMVLSGKTNKHNIVSRWESLLSNL</sequence>
<evidence type="ECO:0000313" key="9">
    <source>
        <dbReference type="Proteomes" id="UP000321773"/>
    </source>
</evidence>
<evidence type="ECO:0000313" key="8">
    <source>
        <dbReference type="Proteomes" id="UP000199139"/>
    </source>
</evidence>
<dbReference type="Pfam" id="PF00534">
    <property type="entry name" value="Glycos_transf_1"/>
    <property type="match status" value="1"/>
</dbReference>
<dbReference type="Pfam" id="PF13439">
    <property type="entry name" value="Glyco_transf_4"/>
    <property type="match status" value="1"/>
</dbReference>
<protein>
    <submittedName>
        <fullName evidence="7">Glycosyltransferase involved in cell wall bisynthesis</fullName>
    </submittedName>
</protein>
<name>A0A1I6SPU9_9BACI</name>
<dbReference type="RefSeq" id="WP_089854093.1">
    <property type="nucleotide sequence ID" value="NZ_BJWJ01000009.1"/>
</dbReference>
<evidence type="ECO:0000259" key="5">
    <source>
        <dbReference type="Pfam" id="PF13439"/>
    </source>
</evidence>
<reference evidence="6 9" key="2">
    <citation type="submission" date="2019-07" db="EMBL/GenBank/DDBJ databases">
        <title>Whole genome shotgun sequence of Halolactibacillus miurensis NBRC 100873.</title>
        <authorList>
            <person name="Hosoyama A."/>
            <person name="Uohara A."/>
            <person name="Ohji S."/>
            <person name="Ichikawa N."/>
        </authorList>
    </citation>
    <scope>NUCLEOTIDE SEQUENCE [LARGE SCALE GENOMIC DNA]</scope>
    <source>
        <strain evidence="6 9">NBRC 100873</strain>
    </source>
</reference>
<dbReference type="OrthoDB" id="9787617at2"/>
<dbReference type="CDD" id="cd03820">
    <property type="entry name" value="GT4_AmsD-like"/>
    <property type="match status" value="1"/>
</dbReference>
<keyword evidence="3" id="KW-1133">Transmembrane helix</keyword>
<proteinExistence type="predicted"/>
<dbReference type="AlphaFoldDB" id="A0A1I6SPU9"/>
<feature type="transmembrane region" description="Helical" evidence="3">
    <location>
        <begin position="90"/>
        <end position="107"/>
    </location>
</feature>
<dbReference type="SUPFAM" id="SSF53756">
    <property type="entry name" value="UDP-Glycosyltransferase/glycogen phosphorylase"/>
    <property type="match status" value="1"/>
</dbReference>
<dbReference type="InterPro" id="IPR028098">
    <property type="entry name" value="Glyco_trans_4-like_N"/>
</dbReference>
<dbReference type="STRING" id="306541.SAMN05421668_1109"/>
<keyword evidence="1" id="KW-0328">Glycosyltransferase</keyword>
<evidence type="ECO:0000259" key="4">
    <source>
        <dbReference type="Pfam" id="PF00534"/>
    </source>
</evidence>
<dbReference type="PANTHER" id="PTHR12526:SF629">
    <property type="entry name" value="TEICHURONIC ACID BIOSYNTHESIS GLYCOSYLTRANSFERASE TUAH-RELATED"/>
    <property type="match status" value="1"/>
</dbReference>
<dbReference type="GO" id="GO:0016757">
    <property type="term" value="F:glycosyltransferase activity"/>
    <property type="evidence" value="ECO:0007669"/>
    <property type="project" value="UniProtKB-KW"/>
</dbReference>
<organism evidence="7 8">
    <name type="scientific">Halolactibacillus miurensis</name>
    <dbReference type="NCBI Taxonomy" id="306541"/>
    <lineage>
        <taxon>Bacteria</taxon>
        <taxon>Bacillati</taxon>
        <taxon>Bacillota</taxon>
        <taxon>Bacilli</taxon>
        <taxon>Bacillales</taxon>
        <taxon>Bacillaceae</taxon>
        <taxon>Halolactibacillus</taxon>
    </lineage>
</organism>
<dbReference type="EMBL" id="BJWJ01000009">
    <property type="protein sequence ID" value="GEM04154.1"/>
    <property type="molecule type" value="Genomic_DNA"/>
</dbReference>
<keyword evidence="3" id="KW-0472">Membrane</keyword>